<dbReference type="Proteomes" id="UP000325372">
    <property type="component" value="Unassembled WGS sequence"/>
</dbReference>
<gene>
    <name evidence="1" type="ORF">F3N42_00960</name>
</gene>
<name>A0A5N0TGD0_9GAMM</name>
<dbReference type="AlphaFoldDB" id="A0A5N0TGD0"/>
<dbReference type="Pfam" id="PF09855">
    <property type="entry name" value="Zn_ribbon_13"/>
    <property type="match status" value="1"/>
</dbReference>
<sequence>MHHDNWQCAKCSHDEFETDQFRATGGNFAKIFDVQNKRFTTVSCTRCSFTEIYRTRSSNLGNVFDFFTS</sequence>
<comment type="caution">
    <text evidence="1">The sequence shown here is derived from an EMBL/GenBank/DDBJ whole genome shotgun (WGS) entry which is preliminary data.</text>
</comment>
<reference evidence="1 2" key="1">
    <citation type="submission" date="2019-09" db="EMBL/GenBank/DDBJ databases">
        <title>Wenzhouxiangella sp. Genome sequencing and assembly.</title>
        <authorList>
            <person name="Zhang R."/>
        </authorList>
    </citation>
    <scope>NUCLEOTIDE SEQUENCE [LARGE SCALE GENOMIC DNA]</scope>
    <source>
        <strain evidence="1 2">W260</strain>
    </source>
</reference>
<evidence type="ECO:0000313" key="1">
    <source>
        <dbReference type="EMBL" id="KAA9134145.1"/>
    </source>
</evidence>
<evidence type="ECO:0000313" key="2">
    <source>
        <dbReference type="Proteomes" id="UP000325372"/>
    </source>
</evidence>
<protein>
    <submittedName>
        <fullName evidence="1">GTP-binding protein</fullName>
    </submittedName>
</protein>
<dbReference type="RefSeq" id="WP_150862496.1">
    <property type="nucleotide sequence ID" value="NZ_VYXP01000001.1"/>
</dbReference>
<keyword evidence="2" id="KW-1185">Reference proteome</keyword>
<accession>A0A5N0TGD0</accession>
<dbReference type="InterPro" id="IPR018652">
    <property type="entry name" value="DUF2082_NA-bd_Znr"/>
</dbReference>
<proteinExistence type="predicted"/>
<organism evidence="1 2">
    <name type="scientific">Marinihelvus fidelis</name>
    <dbReference type="NCBI Taxonomy" id="2613842"/>
    <lineage>
        <taxon>Bacteria</taxon>
        <taxon>Pseudomonadati</taxon>
        <taxon>Pseudomonadota</taxon>
        <taxon>Gammaproteobacteria</taxon>
        <taxon>Chromatiales</taxon>
        <taxon>Wenzhouxiangellaceae</taxon>
        <taxon>Marinihelvus</taxon>
    </lineage>
</organism>
<dbReference type="EMBL" id="VYXP01000001">
    <property type="protein sequence ID" value="KAA9134145.1"/>
    <property type="molecule type" value="Genomic_DNA"/>
</dbReference>